<evidence type="ECO:0000256" key="9">
    <source>
        <dbReference type="ARBA" id="ARBA00023242"/>
    </source>
</evidence>
<sequence length="171" mass="18679">MSDDAKRSVPGAPSAKLNSDDRKPLPASVAAASGKRVVIKSADMFGDMQKEAIDIAIAAFEKYGVEKDVAENIKKEFDKRHGPTWHCIVGRNFDEQSTSEPYALCSCALVLLVTKVIIPLNWVNVPRLIAGIRARPLLESIDLISFCLLWVLPKHFSGGGTTSSRNARKSK</sequence>
<dbReference type="EMBL" id="BTGU01000128">
    <property type="protein sequence ID" value="GMN62385.1"/>
    <property type="molecule type" value="Genomic_DNA"/>
</dbReference>
<keyword evidence="6" id="KW-0509">mRNA transport</keyword>
<keyword evidence="10" id="KW-0505">Motor protein</keyword>
<evidence type="ECO:0000256" key="5">
    <source>
        <dbReference type="ARBA" id="ARBA00022701"/>
    </source>
</evidence>
<gene>
    <name evidence="12" type="ORF">TIFTF001_031473</name>
</gene>
<dbReference type="GO" id="GO:0005874">
    <property type="term" value="C:microtubule"/>
    <property type="evidence" value="ECO:0007669"/>
    <property type="project" value="UniProtKB-KW"/>
</dbReference>
<dbReference type="Gene3D" id="3.30.740.10">
    <property type="entry name" value="Protein Inhibitor Of Neuronal Nitric Oxide Synthase"/>
    <property type="match status" value="1"/>
</dbReference>
<evidence type="ECO:0000256" key="8">
    <source>
        <dbReference type="ARBA" id="ARBA00023212"/>
    </source>
</evidence>
<keyword evidence="8 10" id="KW-0206">Cytoskeleton</keyword>
<name>A0AA88DV25_FICCA</name>
<keyword evidence="5 10" id="KW-0493">Microtubule</keyword>
<dbReference type="SUPFAM" id="SSF54648">
    <property type="entry name" value="DLC"/>
    <property type="match status" value="1"/>
</dbReference>
<evidence type="ECO:0000256" key="2">
    <source>
        <dbReference type="ARBA" id="ARBA00004245"/>
    </source>
</evidence>
<proteinExistence type="inferred from homology"/>
<evidence type="ECO:0000256" key="6">
    <source>
        <dbReference type="ARBA" id="ARBA00022816"/>
    </source>
</evidence>
<dbReference type="InterPro" id="IPR037177">
    <property type="entry name" value="DLC_sf"/>
</dbReference>
<dbReference type="PANTHER" id="PTHR11886">
    <property type="entry name" value="DYNEIN LIGHT CHAIN"/>
    <property type="match status" value="1"/>
</dbReference>
<dbReference type="GO" id="GO:0015031">
    <property type="term" value="P:protein transport"/>
    <property type="evidence" value="ECO:0007669"/>
    <property type="project" value="UniProtKB-KW"/>
</dbReference>
<dbReference type="InterPro" id="IPR001372">
    <property type="entry name" value="Dynein_light_chain_typ-1/2"/>
</dbReference>
<keyword evidence="3" id="KW-0813">Transport</keyword>
<evidence type="ECO:0000313" key="12">
    <source>
        <dbReference type="EMBL" id="GMN62385.1"/>
    </source>
</evidence>
<evidence type="ECO:0000313" key="13">
    <source>
        <dbReference type="Proteomes" id="UP001187192"/>
    </source>
</evidence>
<organism evidence="12 13">
    <name type="scientific">Ficus carica</name>
    <name type="common">Common fig</name>
    <dbReference type="NCBI Taxonomy" id="3494"/>
    <lineage>
        <taxon>Eukaryota</taxon>
        <taxon>Viridiplantae</taxon>
        <taxon>Streptophyta</taxon>
        <taxon>Embryophyta</taxon>
        <taxon>Tracheophyta</taxon>
        <taxon>Spermatophyta</taxon>
        <taxon>Magnoliopsida</taxon>
        <taxon>eudicotyledons</taxon>
        <taxon>Gunneridae</taxon>
        <taxon>Pentapetalae</taxon>
        <taxon>rosids</taxon>
        <taxon>fabids</taxon>
        <taxon>Rosales</taxon>
        <taxon>Moraceae</taxon>
        <taxon>Ficeae</taxon>
        <taxon>Ficus</taxon>
    </lineage>
</organism>
<dbReference type="Pfam" id="PF01221">
    <property type="entry name" value="Dynein_light"/>
    <property type="match status" value="1"/>
</dbReference>
<keyword evidence="9" id="KW-0539">Nucleus</keyword>
<dbReference type="PANTHER" id="PTHR11886:SF35">
    <property type="entry name" value="DYNEIN LIGHT CHAIN"/>
    <property type="match status" value="1"/>
</dbReference>
<dbReference type="AlphaFoldDB" id="A0AA88DV25"/>
<dbReference type="GO" id="GO:0005634">
    <property type="term" value="C:nucleus"/>
    <property type="evidence" value="ECO:0007669"/>
    <property type="project" value="UniProtKB-SubCell"/>
</dbReference>
<evidence type="ECO:0000256" key="4">
    <source>
        <dbReference type="ARBA" id="ARBA00022490"/>
    </source>
</evidence>
<dbReference type="Proteomes" id="UP001187192">
    <property type="component" value="Unassembled WGS sequence"/>
</dbReference>
<keyword evidence="10" id="KW-0243">Dynein</keyword>
<dbReference type="GO" id="GO:0051028">
    <property type="term" value="P:mRNA transport"/>
    <property type="evidence" value="ECO:0007669"/>
    <property type="project" value="UniProtKB-KW"/>
</dbReference>
<dbReference type="GO" id="GO:0005868">
    <property type="term" value="C:cytoplasmic dynein complex"/>
    <property type="evidence" value="ECO:0007669"/>
    <property type="project" value="TreeGrafter"/>
</dbReference>
<accession>A0AA88DV25</accession>
<evidence type="ECO:0000256" key="1">
    <source>
        <dbReference type="ARBA" id="ARBA00004123"/>
    </source>
</evidence>
<keyword evidence="4 10" id="KW-0963">Cytoplasm</keyword>
<feature type="region of interest" description="Disordered" evidence="11">
    <location>
        <begin position="1"/>
        <end position="28"/>
    </location>
</feature>
<dbReference type="SMART" id="SM01375">
    <property type="entry name" value="Dynein_light"/>
    <property type="match status" value="1"/>
</dbReference>
<comment type="similarity">
    <text evidence="10">Belongs to the dynein light chain family.</text>
</comment>
<dbReference type="FunFam" id="3.30.740.10:FF:000005">
    <property type="entry name" value="Dynein light chain"/>
    <property type="match status" value="1"/>
</dbReference>
<dbReference type="GO" id="GO:0045505">
    <property type="term" value="F:dynein intermediate chain binding"/>
    <property type="evidence" value="ECO:0007669"/>
    <property type="project" value="TreeGrafter"/>
</dbReference>
<comment type="subcellular location">
    <subcellularLocation>
        <location evidence="2 10">Cytoplasm</location>
        <location evidence="2 10">Cytoskeleton</location>
    </subcellularLocation>
    <subcellularLocation>
        <location evidence="1">Nucleus</location>
    </subcellularLocation>
</comment>
<evidence type="ECO:0000256" key="11">
    <source>
        <dbReference type="SAM" id="MobiDB-lite"/>
    </source>
</evidence>
<evidence type="ECO:0000256" key="3">
    <source>
        <dbReference type="ARBA" id="ARBA00022448"/>
    </source>
</evidence>
<reference evidence="12" key="1">
    <citation type="submission" date="2023-07" db="EMBL/GenBank/DDBJ databases">
        <title>draft genome sequence of fig (Ficus carica).</title>
        <authorList>
            <person name="Takahashi T."/>
            <person name="Nishimura K."/>
        </authorList>
    </citation>
    <scope>NUCLEOTIDE SEQUENCE</scope>
</reference>
<evidence type="ECO:0000256" key="7">
    <source>
        <dbReference type="ARBA" id="ARBA00022927"/>
    </source>
</evidence>
<dbReference type="GO" id="GO:0007017">
    <property type="term" value="P:microtubule-based process"/>
    <property type="evidence" value="ECO:0007669"/>
    <property type="project" value="InterPro"/>
</dbReference>
<keyword evidence="7" id="KW-0653">Protein transport</keyword>
<comment type="caution">
    <text evidence="12">The sequence shown here is derived from an EMBL/GenBank/DDBJ whole genome shotgun (WGS) entry which is preliminary data.</text>
</comment>
<keyword evidence="13" id="KW-1185">Reference proteome</keyword>
<evidence type="ECO:0000256" key="10">
    <source>
        <dbReference type="RuleBase" id="RU365010"/>
    </source>
</evidence>
<protein>
    <recommendedName>
        <fullName evidence="10">Dynein light chain</fullName>
    </recommendedName>
</protein>